<dbReference type="PANTHER" id="PTHR21261:SF2">
    <property type="entry name" value="GH04238P-RELATED"/>
    <property type="match status" value="1"/>
</dbReference>
<organism evidence="2 3">
    <name type="scientific">Aedes aegypti</name>
    <name type="common">Yellowfever mosquito</name>
    <name type="synonym">Culex aegypti</name>
    <dbReference type="NCBI Taxonomy" id="7159"/>
    <lineage>
        <taxon>Eukaryota</taxon>
        <taxon>Metazoa</taxon>
        <taxon>Ecdysozoa</taxon>
        <taxon>Arthropoda</taxon>
        <taxon>Hexapoda</taxon>
        <taxon>Insecta</taxon>
        <taxon>Pterygota</taxon>
        <taxon>Neoptera</taxon>
        <taxon>Endopterygota</taxon>
        <taxon>Diptera</taxon>
        <taxon>Nematocera</taxon>
        <taxon>Culicoidea</taxon>
        <taxon>Culicidae</taxon>
        <taxon>Culicinae</taxon>
        <taxon>Aedini</taxon>
        <taxon>Aedes</taxon>
        <taxon>Stegomyia</taxon>
    </lineage>
</organism>
<reference evidence="2" key="2">
    <citation type="submission" date="2020-05" db="UniProtKB">
        <authorList>
            <consortium name="EnsemblMetazoa"/>
        </authorList>
    </citation>
    <scope>IDENTIFICATION</scope>
    <source>
        <strain evidence="2">LVP_AGWG</strain>
    </source>
</reference>
<evidence type="ECO:0000313" key="2">
    <source>
        <dbReference type="EnsemblMetazoa" id="AAEL023981-PA"/>
    </source>
</evidence>
<feature type="region of interest" description="Disordered" evidence="1">
    <location>
        <begin position="57"/>
        <end position="77"/>
    </location>
</feature>
<accession>A0A6I8TRF7</accession>
<gene>
    <name evidence="2" type="primary">5574031</name>
</gene>
<sequence length="468" mass="52041">MPPKHCDCVKITHLSVPRAYILANYHRELGDSNELFGGGGGGGATAEATRSRTVYRYGAAEGRLNRPPPAPRDPDARRHNEHLILDCEYEIDPDESMFVLKWLFNGKTIYQWIPPERPPFGFTAMGRQINRTFTVNENPMHKHRALALVRPLKNFTGEYTCSVSTFQSLDMRTARMVMIVPETNFVLRYYTNNMSNLVMVLCSVYGISPEPELTLWINEYRLENVTVNTLLTQADLYDSSVSIHLVLYERIQQDDVIKCTLGVKDTDYSKTKETVFIDINREPLAEQNSIFDHISSTTHEPSSSSKESTSYSSTSSTASPSPGIGVHEPTPATTFPSDFTSPTSRFSNEVYKEADAVKHPSAVTVSAPTARVVQHHFAPSLQPAVVRLKPTPPRIFTAGGEHPSSADSDEVTNVVNFKEVFNENMLYSSGASGALRGGILQRYSFGSAAAAFVLTMMKMMMMMLGSRL</sequence>
<feature type="compositionally biased region" description="Low complexity" evidence="1">
    <location>
        <begin position="329"/>
        <end position="341"/>
    </location>
</feature>
<evidence type="ECO:0000256" key="1">
    <source>
        <dbReference type="SAM" id="MobiDB-lite"/>
    </source>
</evidence>
<dbReference type="OrthoDB" id="6478865at2759"/>
<evidence type="ECO:0000313" key="3">
    <source>
        <dbReference type="Proteomes" id="UP000008820"/>
    </source>
</evidence>
<name>A0A6I8TRF7_AEDAE</name>
<dbReference type="InParanoid" id="A0A6I8TRF7"/>
<protein>
    <recommendedName>
        <fullName evidence="4">Ig-like domain-containing protein</fullName>
    </recommendedName>
</protein>
<dbReference type="PANTHER" id="PTHR21261">
    <property type="entry name" value="BEAT PROTEIN"/>
    <property type="match status" value="1"/>
</dbReference>
<proteinExistence type="predicted"/>
<evidence type="ECO:0008006" key="4">
    <source>
        <dbReference type="Google" id="ProtNLM"/>
    </source>
</evidence>
<keyword evidence="3" id="KW-1185">Reference proteome</keyword>
<dbReference type="EnsemblMetazoa" id="AAEL023981-RA">
    <property type="protein sequence ID" value="AAEL023981-PA"/>
    <property type="gene ID" value="AAEL023981"/>
</dbReference>
<feature type="region of interest" description="Disordered" evidence="1">
    <location>
        <begin position="295"/>
        <end position="341"/>
    </location>
</feature>
<feature type="compositionally biased region" description="Low complexity" evidence="1">
    <location>
        <begin position="295"/>
        <end position="322"/>
    </location>
</feature>
<reference evidence="2 3" key="1">
    <citation type="submission" date="2017-06" db="EMBL/GenBank/DDBJ databases">
        <title>Aedes aegypti genome working group (AGWG) sequencing and assembly.</title>
        <authorList>
            <consortium name="Aedes aegypti Genome Working Group (AGWG)"/>
            <person name="Matthews B.J."/>
        </authorList>
    </citation>
    <scope>NUCLEOTIDE SEQUENCE [LARGE SCALE GENOMIC DNA]</scope>
    <source>
        <strain evidence="2 3">LVP_AGWG</strain>
    </source>
</reference>
<dbReference type="AlphaFoldDB" id="A0A6I8TRF7"/>
<dbReference type="Proteomes" id="UP000008820">
    <property type="component" value="Chromosome 3"/>
</dbReference>